<keyword evidence="1" id="KW-1133">Transmembrane helix</keyword>
<reference evidence="3" key="4">
    <citation type="submission" date="2015-06" db="UniProtKB">
        <authorList>
            <consortium name="EnsemblFungi"/>
        </authorList>
    </citation>
    <scope>IDENTIFICATION</scope>
</reference>
<gene>
    <name evidence="2" type="ORF">MVLG_01456</name>
</gene>
<sequence>MPGIQGGRANTNVQPLLSAAIFDNALFMLSIVLHVAISKESFTHVDPQLQTWLAYSYHVANVNAILGSHDTVKRILVHLQRKLSVQFGEFLVKRNRGIHLVIDGWSAPSCISALGVVVVYEQDGVVHRHILKFIESKGRHVSGLRLLSRRQQAIARMTGRDAGLM</sequence>
<accession>U5H266</accession>
<feature type="transmembrane region" description="Helical" evidence="1">
    <location>
        <begin position="16"/>
        <end position="37"/>
    </location>
</feature>
<dbReference type="EMBL" id="AEIJ01000135">
    <property type="status" value="NOT_ANNOTATED_CDS"/>
    <property type="molecule type" value="Genomic_DNA"/>
</dbReference>
<keyword evidence="1" id="KW-0812">Transmembrane</keyword>
<dbReference type="EnsemblFungi" id="MVLG_01456T0">
    <property type="protein sequence ID" value="MVLG_01456T0"/>
    <property type="gene ID" value="MVLG_01456"/>
</dbReference>
<proteinExistence type="predicted"/>
<dbReference type="STRING" id="683840.U5H266"/>
<dbReference type="EMBL" id="GL541650">
    <property type="protein sequence ID" value="KDE08421.1"/>
    <property type="molecule type" value="Genomic_DNA"/>
</dbReference>
<reference evidence="4" key="1">
    <citation type="submission" date="2010-11" db="EMBL/GenBank/DDBJ databases">
        <title>The genome sequence of Microbotryum violaceum strain p1A1 Lamole.</title>
        <authorList>
            <person name="Cuomo C."/>
            <person name="Perlin M."/>
            <person name="Young S.K."/>
            <person name="Zeng Q."/>
            <person name="Gargeya S."/>
            <person name="Alvarado L."/>
            <person name="Berlin A."/>
            <person name="Chapman S.B."/>
            <person name="Chen Z."/>
            <person name="Freedman E."/>
            <person name="Gellesch M."/>
            <person name="Goldberg J."/>
            <person name="Griggs A."/>
            <person name="Gujja S."/>
            <person name="Heilman E."/>
            <person name="Heiman D."/>
            <person name="Howarth C."/>
            <person name="Mehta T."/>
            <person name="Neiman D."/>
            <person name="Pearson M."/>
            <person name="Roberts A."/>
            <person name="Saif S."/>
            <person name="Shea T."/>
            <person name="Shenoy N."/>
            <person name="Sisk P."/>
            <person name="Stolte C."/>
            <person name="Sykes S."/>
            <person name="White J."/>
            <person name="Yandava C."/>
            <person name="Haas B."/>
            <person name="Nusbaum C."/>
            <person name="Birren B."/>
        </authorList>
    </citation>
    <scope>NUCLEOTIDE SEQUENCE [LARGE SCALE GENOMIC DNA]</scope>
    <source>
        <strain evidence="4">p1A1 Lamole</strain>
    </source>
</reference>
<reference evidence="2 4" key="3">
    <citation type="journal article" date="2015" name="BMC Genomics">
        <title>Sex and parasites: genomic and transcriptomic analysis of Microbotryum lychnidis-dioicae, the biotrophic and plant-castrating anther smut fungus.</title>
        <authorList>
            <person name="Perlin M.H."/>
            <person name="Amselem J."/>
            <person name="Fontanillas E."/>
            <person name="Toh S.S."/>
            <person name="Chen Z."/>
            <person name="Goldberg J."/>
            <person name="Duplessis S."/>
            <person name="Henrissat B."/>
            <person name="Young S."/>
            <person name="Zeng Q."/>
            <person name="Aguileta G."/>
            <person name="Petit E."/>
            <person name="Badouin H."/>
            <person name="Andrews J."/>
            <person name="Razeeq D."/>
            <person name="Gabaldon T."/>
            <person name="Quesneville H."/>
            <person name="Giraud T."/>
            <person name="Hood M.E."/>
            <person name="Schultz D.J."/>
            <person name="Cuomo C.A."/>
        </authorList>
    </citation>
    <scope>NUCLEOTIDE SEQUENCE [LARGE SCALE GENOMIC DNA]</scope>
    <source>
        <strain evidence="2">P1A1 Lamole</strain>
        <strain evidence="4">p1A1 Lamole</strain>
    </source>
</reference>
<organism evidence="2">
    <name type="scientific">Microbotryum lychnidis-dioicae (strain p1A1 Lamole / MvSl-1064)</name>
    <name type="common">Anther smut fungus</name>
    <dbReference type="NCBI Taxonomy" id="683840"/>
    <lineage>
        <taxon>Eukaryota</taxon>
        <taxon>Fungi</taxon>
        <taxon>Dikarya</taxon>
        <taxon>Basidiomycota</taxon>
        <taxon>Pucciniomycotina</taxon>
        <taxon>Microbotryomycetes</taxon>
        <taxon>Microbotryales</taxon>
        <taxon>Microbotryaceae</taxon>
        <taxon>Microbotryum</taxon>
    </lineage>
</organism>
<dbReference type="OrthoDB" id="2794314at2759"/>
<keyword evidence="1" id="KW-0472">Membrane</keyword>
<evidence type="ECO:0000313" key="3">
    <source>
        <dbReference type="EnsemblFungi" id="MVLG_01456T0"/>
    </source>
</evidence>
<dbReference type="HOGENOM" id="CLU_1612058_0_0_1"/>
<dbReference type="AlphaFoldDB" id="U5H266"/>
<protein>
    <recommendedName>
        <fullName evidence="5">DUF659 domain-containing protein</fullName>
    </recommendedName>
</protein>
<reference evidence="2" key="2">
    <citation type="submission" date="2010-11" db="EMBL/GenBank/DDBJ databases">
        <authorList>
            <consortium name="The Broad Institute Genome Sequencing Platform"/>
            <person name="Earl A."/>
            <person name="Ward D."/>
            <person name="Feldgarden M."/>
            <person name="Gevers D."/>
            <person name="Butler R."/>
            <person name="Young S.K."/>
            <person name="Zeng Q."/>
            <person name="Gargeya S."/>
            <person name="Fitzgerald M."/>
            <person name="Haas B."/>
            <person name="Abouelleil A."/>
            <person name="Alvarado L."/>
            <person name="Arachchi H.M."/>
            <person name="Berlin A."/>
            <person name="Brown A."/>
            <person name="Chapman S.B."/>
            <person name="Chen Z."/>
            <person name="Dunbar C."/>
            <person name="Freedman E."/>
            <person name="Gearin G."/>
            <person name="Gellesch M."/>
            <person name="Goldberg J."/>
            <person name="Griggs A."/>
            <person name="Gujja S."/>
            <person name="Heilman E."/>
            <person name="Heiman D."/>
            <person name="Howarth C."/>
            <person name="Larson L."/>
            <person name="Lui A."/>
            <person name="MacDonald P.J.P."/>
            <person name="Mehta T."/>
            <person name="Montmayeur A."/>
            <person name="Murphy C."/>
            <person name="Neiman D."/>
            <person name="Pearson M."/>
            <person name="Priest M."/>
            <person name="Roberts A."/>
            <person name="Saif S."/>
            <person name="Shea T."/>
            <person name="Shenoy N."/>
            <person name="Sisk P."/>
            <person name="Stolte C."/>
            <person name="Sykes S."/>
            <person name="White J."/>
            <person name="Yandava C."/>
            <person name="Wortman J."/>
            <person name="Nusbaum C."/>
            <person name="Birren B."/>
        </authorList>
    </citation>
    <scope>NUCLEOTIDE SEQUENCE</scope>
    <source>
        <strain evidence="2">P1A1 Lamole</strain>
    </source>
</reference>
<evidence type="ECO:0000256" key="1">
    <source>
        <dbReference type="SAM" id="Phobius"/>
    </source>
</evidence>
<evidence type="ECO:0000313" key="2">
    <source>
        <dbReference type="EMBL" id="KDE08421.1"/>
    </source>
</evidence>
<dbReference type="InParanoid" id="U5H266"/>
<dbReference type="Proteomes" id="UP000017200">
    <property type="component" value="Unassembled WGS sequence"/>
</dbReference>
<name>U5H266_USTV1</name>
<keyword evidence="4" id="KW-1185">Reference proteome</keyword>
<evidence type="ECO:0000313" key="4">
    <source>
        <dbReference type="Proteomes" id="UP000017200"/>
    </source>
</evidence>
<evidence type="ECO:0008006" key="5">
    <source>
        <dbReference type="Google" id="ProtNLM"/>
    </source>
</evidence>